<keyword evidence="1" id="KW-1133">Transmembrane helix</keyword>
<keyword evidence="1" id="KW-0812">Transmembrane</keyword>
<accession>A0A0E9PVL0</accession>
<dbReference type="EMBL" id="GBXM01100689">
    <property type="protein sequence ID" value="JAH07888.1"/>
    <property type="molecule type" value="Transcribed_RNA"/>
</dbReference>
<organism evidence="2">
    <name type="scientific">Anguilla anguilla</name>
    <name type="common">European freshwater eel</name>
    <name type="synonym">Muraena anguilla</name>
    <dbReference type="NCBI Taxonomy" id="7936"/>
    <lineage>
        <taxon>Eukaryota</taxon>
        <taxon>Metazoa</taxon>
        <taxon>Chordata</taxon>
        <taxon>Craniata</taxon>
        <taxon>Vertebrata</taxon>
        <taxon>Euteleostomi</taxon>
        <taxon>Actinopterygii</taxon>
        <taxon>Neopterygii</taxon>
        <taxon>Teleostei</taxon>
        <taxon>Anguilliformes</taxon>
        <taxon>Anguillidae</taxon>
        <taxon>Anguilla</taxon>
    </lineage>
</organism>
<sequence length="37" mass="4304">MLKVQILNELMLLLPRLLYATLFVVFKLCNVVLLSLE</sequence>
<feature type="transmembrane region" description="Helical" evidence="1">
    <location>
        <begin position="17"/>
        <end position="36"/>
    </location>
</feature>
<evidence type="ECO:0000256" key="1">
    <source>
        <dbReference type="SAM" id="Phobius"/>
    </source>
</evidence>
<reference evidence="2" key="2">
    <citation type="journal article" date="2015" name="Fish Shellfish Immunol.">
        <title>Early steps in the European eel (Anguilla anguilla)-Vibrio vulnificus interaction in the gills: Role of the RtxA13 toxin.</title>
        <authorList>
            <person name="Callol A."/>
            <person name="Pajuelo D."/>
            <person name="Ebbesson L."/>
            <person name="Teles M."/>
            <person name="MacKenzie S."/>
            <person name="Amaro C."/>
        </authorList>
    </citation>
    <scope>NUCLEOTIDE SEQUENCE</scope>
</reference>
<proteinExistence type="predicted"/>
<dbReference type="AlphaFoldDB" id="A0A0E9PVL0"/>
<evidence type="ECO:0000313" key="2">
    <source>
        <dbReference type="EMBL" id="JAH07888.1"/>
    </source>
</evidence>
<reference evidence="2" key="1">
    <citation type="submission" date="2014-11" db="EMBL/GenBank/DDBJ databases">
        <authorList>
            <person name="Amaro Gonzalez C."/>
        </authorList>
    </citation>
    <scope>NUCLEOTIDE SEQUENCE</scope>
</reference>
<name>A0A0E9PVL0_ANGAN</name>
<keyword evidence="1" id="KW-0472">Membrane</keyword>
<protein>
    <submittedName>
        <fullName evidence="2">Uncharacterized protein</fullName>
    </submittedName>
</protein>